<dbReference type="Proteomes" id="UP000645257">
    <property type="component" value="Unassembled WGS sequence"/>
</dbReference>
<feature type="domain" description="GspD-like N0" evidence="15">
    <location>
        <begin position="28"/>
        <end position="97"/>
    </location>
</feature>
<evidence type="ECO:0000256" key="11">
    <source>
        <dbReference type="SAM" id="MobiDB-lite"/>
    </source>
</evidence>
<feature type="domain" description="Type II/III secretion system secretin-like" evidence="13">
    <location>
        <begin position="468"/>
        <end position="637"/>
    </location>
</feature>
<dbReference type="InterPro" id="IPR013356">
    <property type="entry name" value="T2SS_GspD"/>
</dbReference>
<feature type="chain" id="PRO_5036999424" evidence="12">
    <location>
        <begin position="21"/>
        <end position="703"/>
    </location>
</feature>
<reference evidence="16" key="2">
    <citation type="submission" date="2020-09" db="EMBL/GenBank/DDBJ databases">
        <authorList>
            <person name="Sun Q."/>
            <person name="Kim S."/>
        </authorList>
    </citation>
    <scope>NUCLEOTIDE SEQUENCE</scope>
    <source>
        <strain evidence="16">KCTC 32182</strain>
    </source>
</reference>
<dbReference type="InterPro" id="IPR004846">
    <property type="entry name" value="T2SS/T3SS_dom"/>
</dbReference>
<keyword evidence="9" id="KW-0998">Cell outer membrane</keyword>
<dbReference type="GO" id="GO:0015627">
    <property type="term" value="C:type II protein secretion system complex"/>
    <property type="evidence" value="ECO:0007669"/>
    <property type="project" value="InterPro"/>
</dbReference>
<feature type="region of interest" description="Disordered" evidence="11">
    <location>
        <begin position="684"/>
        <end position="703"/>
    </location>
</feature>
<comment type="similarity">
    <text evidence="2">Belongs to the bacterial secretin family. GSP D subfamily.</text>
</comment>
<dbReference type="Pfam" id="PF00263">
    <property type="entry name" value="Secretin"/>
    <property type="match status" value="1"/>
</dbReference>
<evidence type="ECO:0000256" key="1">
    <source>
        <dbReference type="ARBA" id="ARBA00004442"/>
    </source>
</evidence>
<evidence type="ECO:0000256" key="6">
    <source>
        <dbReference type="ARBA" id="ARBA00022729"/>
    </source>
</evidence>
<dbReference type="InterPro" id="IPR038591">
    <property type="entry name" value="NolW-like_sf"/>
</dbReference>
<dbReference type="InterPro" id="IPR005644">
    <property type="entry name" value="NolW-like"/>
</dbReference>
<comment type="caution">
    <text evidence="16">The sequence shown here is derived from an EMBL/GenBank/DDBJ whole genome shotgun (WGS) entry which is preliminary data.</text>
</comment>
<evidence type="ECO:0000313" key="17">
    <source>
        <dbReference type="Proteomes" id="UP000645257"/>
    </source>
</evidence>
<organism evidence="16 17">
    <name type="scientific">Paludibacterium paludis</name>
    <dbReference type="NCBI Taxonomy" id="1225769"/>
    <lineage>
        <taxon>Bacteria</taxon>
        <taxon>Pseudomonadati</taxon>
        <taxon>Pseudomonadota</taxon>
        <taxon>Betaproteobacteria</taxon>
        <taxon>Neisseriales</taxon>
        <taxon>Chromobacteriaceae</taxon>
        <taxon>Paludibacterium</taxon>
    </lineage>
</organism>
<feature type="signal peptide" evidence="12">
    <location>
        <begin position="1"/>
        <end position="20"/>
    </location>
</feature>
<dbReference type="GO" id="GO:0015628">
    <property type="term" value="P:protein secretion by the type II secretion system"/>
    <property type="evidence" value="ECO:0007669"/>
    <property type="project" value="InterPro"/>
</dbReference>
<feature type="compositionally biased region" description="Low complexity" evidence="11">
    <location>
        <begin position="307"/>
        <end position="326"/>
    </location>
</feature>
<comment type="subcellular location">
    <subcellularLocation>
        <location evidence="1 10">Cell outer membrane</location>
    </subcellularLocation>
</comment>
<evidence type="ECO:0000256" key="9">
    <source>
        <dbReference type="ARBA" id="ARBA00023237"/>
    </source>
</evidence>
<evidence type="ECO:0000256" key="12">
    <source>
        <dbReference type="SAM" id="SignalP"/>
    </source>
</evidence>
<dbReference type="InterPro" id="IPR049371">
    <property type="entry name" value="GspD-like_N0"/>
</dbReference>
<dbReference type="PRINTS" id="PR00811">
    <property type="entry name" value="BCTERIALGSPD"/>
</dbReference>
<evidence type="ECO:0000256" key="10">
    <source>
        <dbReference type="RuleBase" id="RU004004"/>
    </source>
</evidence>
<evidence type="ECO:0000256" key="8">
    <source>
        <dbReference type="ARBA" id="ARBA00023136"/>
    </source>
</evidence>
<evidence type="ECO:0000256" key="3">
    <source>
        <dbReference type="ARBA" id="ARBA00022448"/>
    </source>
</evidence>
<dbReference type="InterPro" id="IPR001775">
    <property type="entry name" value="GspD/PilQ"/>
</dbReference>
<evidence type="ECO:0000256" key="2">
    <source>
        <dbReference type="ARBA" id="ARBA00006980"/>
    </source>
</evidence>
<name>A0A918NZK7_9NEIS</name>
<keyword evidence="7" id="KW-0653">Protein transport</keyword>
<keyword evidence="17" id="KW-1185">Reference proteome</keyword>
<feature type="domain" description="NolW-like" evidence="14">
    <location>
        <begin position="258"/>
        <end position="375"/>
    </location>
</feature>
<evidence type="ECO:0000259" key="13">
    <source>
        <dbReference type="Pfam" id="PF00263"/>
    </source>
</evidence>
<evidence type="ECO:0000256" key="5">
    <source>
        <dbReference type="ARBA" id="ARBA00022692"/>
    </source>
</evidence>
<feature type="region of interest" description="Disordered" evidence="11">
    <location>
        <begin position="285"/>
        <end position="340"/>
    </location>
</feature>
<dbReference type="PANTHER" id="PTHR30332:SF24">
    <property type="entry name" value="SECRETIN GSPD-RELATED"/>
    <property type="match status" value="1"/>
</dbReference>
<gene>
    <name evidence="16" type="primary">gspD</name>
    <name evidence="16" type="ORF">GCM10011289_08480</name>
</gene>
<dbReference type="Pfam" id="PF03958">
    <property type="entry name" value="Secretin_N"/>
    <property type="match status" value="3"/>
</dbReference>
<keyword evidence="6 12" id="KW-0732">Signal</keyword>
<accession>A0A918NZK7</accession>
<dbReference type="Gene3D" id="3.30.1370.120">
    <property type="match status" value="3"/>
</dbReference>
<feature type="compositionally biased region" description="Polar residues" evidence="11">
    <location>
        <begin position="327"/>
        <end position="336"/>
    </location>
</feature>
<dbReference type="RefSeq" id="WP_189531548.1">
    <property type="nucleotide sequence ID" value="NZ_BMYX01000003.1"/>
</dbReference>
<keyword evidence="5" id="KW-0812">Transmembrane</keyword>
<sequence>MRLTPLVAAVTVCVASQALAAADEPIMLNFVNADIETVVKAIGEITGKNFIIDPRVKGTLNIVSSRPVPRSLSYQILLSSLRMQGFTAVEGRGVIKILPEAEAKLHAGVQKGRRSDGDRLITRVFTLKNGNANQMMPVIRPIVSPNNTVSVFPQANALVVTDYADNIRRIESIIESVESASGGDFAVLPVQFGAAVELAGMLTKLMQDSGGGDAGKITIIPDSRANVLLVRSDTPGKLGKIKSLLRTIDQPSQAGANVRVVYLKNADATRVAQILRTLMSSDAGQLQSSARSLPTASGSTMGGSSQGGASTASPASASTTQPATGGQSTDASQPGSAGSMIQADSANNALILNAPDTVYQNLRNVIDLLDRRRAQVYVETLVMEVSAKRLVDIGVQWQSLSGIGKNGTNVIGGTNFPTDSVGSTGIIGIAKNLGGLAQQPGLTIGVVKGSIDIPGVGKVANLGLLARALEDEAQGNVLANPNVMATDNEKALIEIGTEVPVLLASMPNNSASSSNPSLPYNTYDRKKFGFKLELTPQVSEGGAIRMRIHQESSAIDQTTINDPRGPTTSYRTFDTSVAVDDGGIIAIGGLIQEEVGNSEDKVPLLGDLPLIGYLFKHQVKQRNKTNLLVFLKPTILRDDLGAQAVAEDRYRYIIGESRKNATEKLPLDAESALRALPSGIKSLADQLRPADPKGSLPREGSQK</sequence>
<proteinExistence type="inferred from homology"/>
<dbReference type="NCBIfam" id="TIGR02517">
    <property type="entry name" value="type_II_gspD"/>
    <property type="match status" value="1"/>
</dbReference>
<keyword evidence="8" id="KW-0472">Membrane</keyword>
<keyword evidence="4" id="KW-1134">Transmembrane beta strand</keyword>
<evidence type="ECO:0000259" key="14">
    <source>
        <dbReference type="Pfam" id="PF03958"/>
    </source>
</evidence>
<dbReference type="PANTHER" id="PTHR30332">
    <property type="entry name" value="PROBABLE GENERAL SECRETION PATHWAY PROTEIN D"/>
    <property type="match status" value="1"/>
</dbReference>
<dbReference type="InterPro" id="IPR050810">
    <property type="entry name" value="Bact_Secretion_Sys_Channel"/>
</dbReference>
<evidence type="ECO:0000313" key="16">
    <source>
        <dbReference type="EMBL" id="GGY08142.1"/>
    </source>
</evidence>
<dbReference type="EMBL" id="BMYX01000003">
    <property type="protein sequence ID" value="GGY08142.1"/>
    <property type="molecule type" value="Genomic_DNA"/>
</dbReference>
<keyword evidence="3 10" id="KW-0813">Transport</keyword>
<feature type="domain" description="NolW-like" evidence="14">
    <location>
        <begin position="186"/>
        <end position="253"/>
    </location>
</feature>
<feature type="compositionally biased region" description="Polar residues" evidence="11">
    <location>
        <begin position="285"/>
        <end position="294"/>
    </location>
</feature>
<reference evidence="16" key="1">
    <citation type="journal article" date="2014" name="Int. J. Syst. Evol. Microbiol.">
        <title>Complete genome sequence of Corynebacterium casei LMG S-19264T (=DSM 44701T), isolated from a smear-ripened cheese.</title>
        <authorList>
            <consortium name="US DOE Joint Genome Institute (JGI-PGF)"/>
            <person name="Walter F."/>
            <person name="Albersmeier A."/>
            <person name="Kalinowski J."/>
            <person name="Ruckert C."/>
        </authorList>
    </citation>
    <scope>NUCLEOTIDE SEQUENCE</scope>
    <source>
        <strain evidence="16">KCTC 32182</strain>
    </source>
</reference>
<protein>
    <submittedName>
        <fullName evidence="16">Type II secretion system protein GspD</fullName>
    </submittedName>
</protein>
<evidence type="ECO:0000256" key="4">
    <source>
        <dbReference type="ARBA" id="ARBA00022452"/>
    </source>
</evidence>
<dbReference type="Pfam" id="PF21305">
    <property type="entry name" value="type_II_gspD_N0"/>
    <property type="match status" value="1"/>
</dbReference>
<dbReference type="AlphaFoldDB" id="A0A918NZK7"/>
<feature type="domain" description="NolW-like" evidence="14">
    <location>
        <begin position="122"/>
        <end position="180"/>
    </location>
</feature>
<dbReference type="GO" id="GO:0009279">
    <property type="term" value="C:cell outer membrane"/>
    <property type="evidence" value="ECO:0007669"/>
    <property type="project" value="UniProtKB-SubCell"/>
</dbReference>
<evidence type="ECO:0000259" key="15">
    <source>
        <dbReference type="Pfam" id="PF21305"/>
    </source>
</evidence>
<evidence type="ECO:0000256" key="7">
    <source>
        <dbReference type="ARBA" id="ARBA00022927"/>
    </source>
</evidence>